<dbReference type="KEGG" id="sfr:Sfri_0756"/>
<gene>
    <name evidence="2" type="ordered locus">Sfri_0756</name>
</gene>
<keyword evidence="2" id="KW-0223">Dioxygenase</keyword>
<reference evidence="2 3" key="1">
    <citation type="submission" date="2006-08" db="EMBL/GenBank/DDBJ databases">
        <title>Complete sequence of Shewanella frigidimarina NCIMB 400.</title>
        <authorList>
            <consortium name="US DOE Joint Genome Institute"/>
            <person name="Copeland A."/>
            <person name="Lucas S."/>
            <person name="Lapidus A."/>
            <person name="Barry K."/>
            <person name="Detter J.C."/>
            <person name="Glavina del Rio T."/>
            <person name="Hammon N."/>
            <person name="Israni S."/>
            <person name="Dalin E."/>
            <person name="Tice H."/>
            <person name="Pitluck S."/>
            <person name="Fredrickson J.K."/>
            <person name="Kolker E."/>
            <person name="McCuel L.A."/>
            <person name="DiChristina T."/>
            <person name="Nealson K.H."/>
            <person name="Newman D."/>
            <person name="Tiedje J.M."/>
            <person name="Zhou J."/>
            <person name="Romine M.F."/>
            <person name="Culley D.E."/>
            <person name="Serres M."/>
            <person name="Chertkov O."/>
            <person name="Brettin T."/>
            <person name="Bruce D."/>
            <person name="Han C."/>
            <person name="Tapia R."/>
            <person name="Gilna P."/>
            <person name="Schmutz J."/>
            <person name="Larimer F."/>
            <person name="Land M."/>
            <person name="Hauser L."/>
            <person name="Kyrpides N."/>
            <person name="Mikhailova N."/>
            <person name="Richardson P."/>
        </authorList>
    </citation>
    <scope>NUCLEOTIDE SEQUENCE [LARGE SCALE GENOMIC DNA]</scope>
    <source>
        <strain evidence="2 3">NCIMB 400</strain>
    </source>
</reference>
<dbReference type="AlphaFoldDB" id="Q087F2"/>
<dbReference type="Proteomes" id="UP000000684">
    <property type="component" value="Chromosome"/>
</dbReference>
<sequence length="130" mass="14672">MNIRFDHLSLSARNPQKMSDFLVALLDLTVGTRPNLEFSGYFLFAGDKDVIHIFANQQPDVSNQLSQNEQPQNIVHHVSFFSDDYQDVMARIAKLGLRYSINEAPGSLIKQIFVRGPEGLIIEIQALPND</sequence>
<dbReference type="SUPFAM" id="SSF54593">
    <property type="entry name" value="Glyoxalase/Bleomycin resistance protein/Dihydroxybiphenyl dioxygenase"/>
    <property type="match status" value="1"/>
</dbReference>
<keyword evidence="3" id="KW-1185">Reference proteome</keyword>
<name>Q087F2_SHEFN</name>
<evidence type="ECO:0000313" key="3">
    <source>
        <dbReference type="Proteomes" id="UP000000684"/>
    </source>
</evidence>
<dbReference type="PANTHER" id="PTHR46142:SF3">
    <property type="entry name" value="F18B13.24 PROTEIN"/>
    <property type="match status" value="1"/>
</dbReference>
<keyword evidence="2" id="KW-0560">Oxidoreductase</keyword>
<dbReference type="HOGENOM" id="CLU_046006_12_4_6"/>
<dbReference type="InterPro" id="IPR037523">
    <property type="entry name" value="VOC_core"/>
</dbReference>
<organism evidence="2 3">
    <name type="scientific">Shewanella frigidimarina (strain NCIMB 400)</name>
    <dbReference type="NCBI Taxonomy" id="318167"/>
    <lineage>
        <taxon>Bacteria</taxon>
        <taxon>Pseudomonadati</taxon>
        <taxon>Pseudomonadota</taxon>
        <taxon>Gammaproteobacteria</taxon>
        <taxon>Alteromonadales</taxon>
        <taxon>Shewanellaceae</taxon>
        <taxon>Shewanella</taxon>
    </lineage>
</organism>
<dbReference type="Pfam" id="PF00903">
    <property type="entry name" value="Glyoxalase"/>
    <property type="match status" value="1"/>
</dbReference>
<evidence type="ECO:0000259" key="1">
    <source>
        <dbReference type="PROSITE" id="PS51819"/>
    </source>
</evidence>
<dbReference type="PANTHER" id="PTHR46142">
    <property type="match status" value="1"/>
</dbReference>
<dbReference type="STRING" id="318167.Sfri_0756"/>
<dbReference type="InterPro" id="IPR029068">
    <property type="entry name" value="Glyas_Bleomycin-R_OHBP_Dase"/>
</dbReference>
<dbReference type="PROSITE" id="PS51819">
    <property type="entry name" value="VOC"/>
    <property type="match status" value="1"/>
</dbReference>
<proteinExistence type="predicted"/>
<dbReference type="GO" id="GO:0051213">
    <property type="term" value="F:dioxygenase activity"/>
    <property type="evidence" value="ECO:0007669"/>
    <property type="project" value="UniProtKB-KW"/>
</dbReference>
<dbReference type="OrthoDB" id="9804944at2"/>
<dbReference type="EMBL" id="CP000447">
    <property type="protein sequence ID" value="ABI70613.1"/>
    <property type="molecule type" value="Genomic_DNA"/>
</dbReference>
<evidence type="ECO:0000313" key="2">
    <source>
        <dbReference type="EMBL" id="ABI70613.1"/>
    </source>
</evidence>
<dbReference type="eggNOG" id="COG0346">
    <property type="taxonomic scope" value="Bacteria"/>
</dbReference>
<dbReference type="GeneID" id="41836125"/>
<feature type="domain" description="VOC" evidence="1">
    <location>
        <begin position="4"/>
        <end position="127"/>
    </location>
</feature>
<accession>Q087F2</accession>
<protein>
    <submittedName>
        <fullName evidence="2">Glyoxalase/bleomycin resistance protein/dioxygenase</fullName>
    </submittedName>
</protein>
<dbReference type="InterPro" id="IPR004360">
    <property type="entry name" value="Glyas_Fos-R_dOase_dom"/>
</dbReference>
<dbReference type="Gene3D" id="3.10.180.10">
    <property type="entry name" value="2,3-Dihydroxybiphenyl 1,2-Dioxygenase, domain 1"/>
    <property type="match status" value="1"/>
</dbReference>
<dbReference type="RefSeq" id="WP_011636236.1">
    <property type="nucleotide sequence ID" value="NC_008345.1"/>
</dbReference>